<reference evidence="3 4" key="1">
    <citation type="submission" date="2007-01" db="EMBL/GenBank/DDBJ databases">
        <title>Annotation of the draft genome assembly of Thermosinus carboxydivorans Nor1.</title>
        <authorList>
            <consortium name="US DOE Joint Genome Institute (JGI-ORNL)"/>
            <person name="Larimer F."/>
            <person name="Land M."/>
            <person name="Hauser L."/>
        </authorList>
    </citation>
    <scope>NUCLEOTIDE SEQUENCE [LARGE SCALE GENOMIC DNA]</scope>
    <source>
        <strain evidence="3 4">Nor1</strain>
    </source>
</reference>
<evidence type="ECO:0000313" key="4">
    <source>
        <dbReference type="Proteomes" id="UP000005139"/>
    </source>
</evidence>
<sequence length="379" mass="41358" precursor="true">MKKRLLKVAVTTALTVAFAVPAFANPFSDVPANHWAYDAVNKLAQAGIVDGYGDGTFRGDKTMTRYEMAQIVAKAMTKSLNADQKATVDALSKEFAAELNNLGVKVAGLENKVDNMVKISGDARVRYFQYDDAKDYTDYRARVNFDGKISDNLKFNARLSSGNASIESGANTMILDTANVTFGALGLTNTVGRQDIKLGNGYLMDTQMNGIATQAGNLKLFAGNAKKDNYNRLYGAEYNMNLLGANVTADYLKSVSTDEEFFGANTAFKLADGVTANVEYYKNNDKDATATAYGLKFNKLGLSATYRDVEPGAFLKYSTHYTADAFTDSMVDSGFKGMEYQYDKALDKNATLTVKYQDFDKQDGTKLGARTTATVNVKF</sequence>
<protein>
    <submittedName>
        <fullName evidence="3">S-layer domain protein domain protein</fullName>
    </submittedName>
</protein>
<dbReference type="AlphaFoldDB" id="A1HRI4"/>
<keyword evidence="4" id="KW-1185">Reference proteome</keyword>
<comment type="caution">
    <text evidence="3">The sequence shown here is derived from an EMBL/GenBank/DDBJ whole genome shotgun (WGS) entry which is preliminary data.</text>
</comment>
<dbReference type="InterPro" id="IPR001119">
    <property type="entry name" value="SLH_dom"/>
</dbReference>
<feature type="chain" id="PRO_5002635066" evidence="1">
    <location>
        <begin position="25"/>
        <end position="379"/>
    </location>
</feature>
<dbReference type="OrthoDB" id="5845122at2"/>
<name>A1HRI4_9FIRM</name>
<accession>A1HRI4</accession>
<gene>
    <name evidence="3" type="ORF">TcarDRAFT_1333</name>
</gene>
<evidence type="ECO:0000313" key="3">
    <source>
        <dbReference type="EMBL" id="EAX47315.1"/>
    </source>
</evidence>
<keyword evidence="1" id="KW-0732">Signal</keyword>
<reference evidence="3 4" key="2">
    <citation type="submission" date="2007-01" db="EMBL/GenBank/DDBJ databases">
        <title>Sequencing of the draft genome and assembly of Thermosinus carboxydivorans Nor1.</title>
        <authorList>
            <consortium name="US DOE Joint Genome Institute (JGI-PGF)"/>
            <person name="Copeland A."/>
            <person name="Lucas S."/>
            <person name="Lapidus A."/>
            <person name="Barry K."/>
            <person name="Glavina del Rio T."/>
            <person name="Dalin E."/>
            <person name="Tice H."/>
            <person name="Bruce D."/>
            <person name="Pitluck S."/>
            <person name="Richardson P."/>
        </authorList>
    </citation>
    <scope>NUCLEOTIDE SEQUENCE [LARGE SCALE GENOMIC DNA]</scope>
    <source>
        <strain evidence="3 4">Nor1</strain>
    </source>
</reference>
<evidence type="ECO:0000256" key="1">
    <source>
        <dbReference type="SAM" id="SignalP"/>
    </source>
</evidence>
<proteinExistence type="predicted"/>
<dbReference type="Proteomes" id="UP000005139">
    <property type="component" value="Unassembled WGS sequence"/>
</dbReference>
<organism evidence="3 4">
    <name type="scientific">Thermosinus carboxydivorans Nor1</name>
    <dbReference type="NCBI Taxonomy" id="401526"/>
    <lineage>
        <taxon>Bacteria</taxon>
        <taxon>Bacillati</taxon>
        <taxon>Bacillota</taxon>
        <taxon>Negativicutes</taxon>
        <taxon>Selenomonadales</taxon>
        <taxon>Sporomusaceae</taxon>
        <taxon>Thermosinus</taxon>
    </lineage>
</organism>
<dbReference type="PANTHER" id="PTHR43308">
    <property type="entry name" value="OUTER MEMBRANE PROTEIN ALPHA-RELATED"/>
    <property type="match status" value="1"/>
</dbReference>
<feature type="signal peptide" evidence="1">
    <location>
        <begin position="1"/>
        <end position="24"/>
    </location>
</feature>
<dbReference type="PROSITE" id="PS51272">
    <property type="entry name" value="SLH"/>
    <property type="match status" value="1"/>
</dbReference>
<feature type="domain" description="SLH" evidence="2">
    <location>
        <begin position="23"/>
        <end position="86"/>
    </location>
</feature>
<dbReference type="PANTHER" id="PTHR43308:SF1">
    <property type="entry name" value="OUTER MEMBRANE PROTEIN ALPHA"/>
    <property type="match status" value="1"/>
</dbReference>
<dbReference type="Pfam" id="PF00395">
    <property type="entry name" value="SLH"/>
    <property type="match status" value="1"/>
</dbReference>
<dbReference type="EMBL" id="AAWL01000011">
    <property type="protein sequence ID" value="EAX47315.1"/>
    <property type="molecule type" value="Genomic_DNA"/>
</dbReference>
<evidence type="ECO:0000259" key="2">
    <source>
        <dbReference type="PROSITE" id="PS51272"/>
    </source>
</evidence>
<dbReference type="eggNOG" id="COG3203">
    <property type="taxonomic scope" value="Bacteria"/>
</dbReference>
<dbReference type="RefSeq" id="WP_007289642.1">
    <property type="nucleotide sequence ID" value="NZ_AAWL01000011.1"/>
</dbReference>
<dbReference type="InterPro" id="IPR051465">
    <property type="entry name" value="Cell_Envelope_Struct_Comp"/>
</dbReference>